<keyword evidence="1" id="KW-0472">Membrane</keyword>
<dbReference type="EMBL" id="CM008050">
    <property type="protein sequence ID" value="PVH38519.1"/>
    <property type="molecule type" value="Genomic_DNA"/>
</dbReference>
<gene>
    <name evidence="2" type="ORF">PAHAL_5G277200</name>
</gene>
<protein>
    <submittedName>
        <fullName evidence="2">Uncharacterized protein</fullName>
    </submittedName>
</protein>
<reference evidence="2" key="1">
    <citation type="submission" date="2018-04" db="EMBL/GenBank/DDBJ databases">
        <title>WGS assembly of Panicum hallii.</title>
        <authorList>
            <person name="Lovell J."/>
            <person name="Jenkins J."/>
            <person name="Lowry D."/>
            <person name="Mamidi S."/>
            <person name="Sreedasyam A."/>
            <person name="Weng X."/>
            <person name="Barry K."/>
            <person name="Bonette J."/>
            <person name="Campitelli B."/>
            <person name="Daum C."/>
            <person name="Gordon S."/>
            <person name="Gould B."/>
            <person name="Lipzen A."/>
            <person name="Macqueen A."/>
            <person name="Palacio-Mejia J."/>
            <person name="Plott C."/>
            <person name="Shakirov E."/>
            <person name="Shu S."/>
            <person name="Yoshinaga Y."/>
            <person name="Zane M."/>
            <person name="Rokhsar D."/>
            <person name="Grimwood J."/>
            <person name="Schmutz J."/>
            <person name="Juenger T."/>
        </authorList>
    </citation>
    <scope>NUCLEOTIDE SEQUENCE [LARGE SCALE GENOMIC DNA]</scope>
    <source>
        <strain evidence="2">FIL2</strain>
    </source>
</reference>
<dbReference type="Gramene" id="PVH38519">
    <property type="protein sequence ID" value="PVH38519"/>
    <property type="gene ID" value="PAHAL_5G277200"/>
</dbReference>
<proteinExistence type="predicted"/>
<sequence length="128" mass="14640">MEALDEEAGLGLPKGKRLMEASTRTQSDWELTLVSNRADTGDSAPVHTSSCVYVRPRSLMTPVPPSYLWAKMTTTSKLTCQMELNMFELLQKMVPCWSLLPLILFWCCMCICFPSNWSYHKKSFIMLH</sequence>
<dbReference type="Proteomes" id="UP000243499">
    <property type="component" value="Chromosome 5"/>
</dbReference>
<organism evidence="2">
    <name type="scientific">Panicum hallii</name>
    <dbReference type="NCBI Taxonomy" id="206008"/>
    <lineage>
        <taxon>Eukaryota</taxon>
        <taxon>Viridiplantae</taxon>
        <taxon>Streptophyta</taxon>
        <taxon>Embryophyta</taxon>
        <taxon>Tracheophyta</taxon>
        <taxon>Spermatophyta</taxon>
        <taxon>Magnoliopsida</taxon>
        <taxon>Liliopsida</taxon>
        <taxon>Poales</taxon>
        <taxon>Poaceae</taxon>
        <taxon>PACMAD clade</taxon>
        <taxon>Panicoideae</taxon>
        <taxon>Panicodae</taxon>
        <taxon>Paniceae</taxon>
        <taxon>Panicinae</taxon>
        <taxon>Panicum</taxon>
        <taxon>Panicum sect. Panicum</taxon>
    </lineage>
</organism>
<feature type="transmembrane region" description="Helical" evidence="1">
    <location>
        <begin position="99"/>
        <end position="119"/>
    </location>
</feature>
<keyword evidence="1" id="KW-0812">Transmembrane</keyword>
<evidence type="ECO:0000313" key="2">
    <source>
        <dbReference type="EMBL" id="PVH38519.1"/>
    </source>
</evidence>
<dbReference type="AlphaFoldDB" id="A0A2T8ILI6"/>
<keyword evidence="1" id="KW-1133">Transmembrane helix</keyword>
<name>A0A2T8ILI6_9POAL</name>
<accession>A0A2T8ILI6</accession>
<evidence type="ECO:0000256" key="1">
    <source>
        <dbReference type="SAM" id="Phobius"/>
    </source>
</evidence>